<keyword evidence="3" id="KW-1185">Reference proteome</keyword>
<proteinExistence type="predicted"/>
<evidence type="ECO:0000313" key="2">
    <source>
        <dbReference type="EMBL" id="MBB5265076.1"/>
    </source>
</evidence>
<name>A0A7W8M666_9FIRM</name>
<dbReference type="Pfam" id="PF07314">
    <property type="entry name" value="Lit"/>
    <property type="match status" value="1"/>
</dbReference>
<protein>
    <submittedName>
        <fullName evidence="2">Integral membrane protein (TIGR01906 family)</fullName>
    </submittedName>
</protein>
<reference evidence="2 3" key="1">
    <citation type="submission" date="2020-08" db="EMBL/GenBank/DDBJ databases">
        <title>Genomic Encyclopedia of Type Strains, Phase IV (KMG-IV): sequencing the most valuable type-strain genomes for metagenomic binning, comparative biology and taxonomic classification.</title>
        <authorList>
            <person name="Goeker M."/>
        </authorList>
    </citation>
    <scope>NUCLEOTIDE SEQUENCE [LARGE SCALE GENOMIC DNA]</scope>
    <source>
        <strain evidence="2 3">DSM 106146</strain>
    </source>
</reference>
<dbReference type="RefSeq" id="WP_183774491.1">
    <property type="nucleotide sequence ID" value="NZ_JACHFW010000008.1"/>
</dbReference>
<gene>
    <name evidence="2" type="ORF">HNP82_002215</name>
</gene>
<feature type="transmembrane region" description="Helical" evidence="1">
    <location>
        <begin position="131"/>
        <end position="151"/>
    </location>
</feature>
<keyword evidence="1" id="KW-1133">Transmembrane helix</keyword>
<feature type="transmembrane region" description="Helical" evidence="1">
    <location>
        <begin position="98"/>
        <end position="119"/>
    </location>
</feature>
<sequence length="214" mass="24747">MKKPSSGQTVIQIFLSLILVLFIISFAVVFTLNFRPLYYLDMGLLNISQTSGYSEEEIRANYDVLIDYNSIFGPDTLEFPTLPMSETGEIHFEEVKVIFVNVQILCIVTFILGLAGILWQRRKKDWRYLKYASILAIAIPVVLGVIIGLNWEQSFVTFHHIFFNNDYWIFSADTDPVITILPDTFFFHCAFMILGLVVLGSILCFIFYRKTRRK</sequence>
<feature type="transmembrane region" description="Helical" evidence="1">
    <location>
        <begin position="12"/>
        <end position="34"/>
    </location>
</feature>
<comment type="caution">
    <text evidence="2">The sequence shown here is derived from an EMBL/GenBank/DDBJ whole genome shotgun (WGS) entry which is preliminary data.</text>
</comment>
<feature type="transmembrane region" description="Helical" evidence="1">
    <location>
        <begin position="185"/>
        <end position="208"/>
    </location>
</feature>
<evidence type="ECO:0000256" key="1">
    <source>
        <dbReference type="SAM" id="Phobius"/>
    </source>
</evidence>
<dbReference type="InterPro" id="IPR010178">
    <property type="entry name" value="Lit"/>
</dbReference>
<organism evidence="2 3">
    <name type="scientific">Catenibacillus scindens</name>
    <dbReference type="NCBI Taxonomy" id="673271"/>
    <lineage>
        <taxon>Bacteria</taxon>
        <taxon>Bacillati</taxon>
        <taxon>Bacillota</taxon>
        <taxon>Clostridia</taxon>
        <taxon>Lachnospirales</taxon>
        <taxon>Lachnospiraceae</taxon>
        <taxon>Catenibacillus</taxon>
    </lineage>
</organism>
<keyword evidence="1" id="KW-0472">Membrane</keyword>
<evidence type="ECO:0000313" key="3">
    <source>
        <dbReference type="Proteomes" id="UP000543642"/>
    </source>
</evidence>
<accession>A0A7W8M666</accession>
<dbReference type="EMBL" id="JACHFW010000008">
    <property type="protein sequence ID" value="MBB5265076.1"/>
    <property type="molecule type" value="Genomic_DNA"/>
</dbReference>
<dbReference type="AlphaFoldDB" id="A0A7W8M666"/>
<dbReference type="NCBIfam" id="TIGR01906">
    <property type="entry name" value="integ_TIGR01906"/>
    <property type="match status" value="1"/>
</dbReference>
<keyword evidence="1" id="KW-0812">Transmembrane</keyword>
<dbReference type="Proteomes" id="UP000543642">
    <property type="component" value="Unassembled WGS sequence"/>
</dbReference>